<name>A0A182XTL9_ANOQN</name>
<organism evidence="1 2">
    <name type="scientific">Anopheles quadriannulatus</name>
    <name type="common">Mosquito</name>
    <dbReference type="NCBI Taxonomy" id="34691"/>
    <lineage>
        <taxon>Eukaryota</taxon>
        <taxon>Metazoa</taxon>
        <taxon>Ecdysozoa</taxon>
        <taxon>Arthropoda</taxon>
        <taxon>Hexapoda</taxon>
        <taxon>Insecta</taxon>
        <taxon>Pterygota</taxon>
        <taxon>Neoptera</taxon>
        <taxon>Endopterygota</taxon>
        <taxon>Diptera</taxon>
        <taxon>Nematocera</taxon>
        <taxon>Culicoidea</taxon>
        <taxon>Culicidae</taxon>
        <taxon>Anophelinae</taxon>
        <taxon>Anopheles</taxon>
    </lineage>
</organism>
<dbReference type="Proteomes" id="UP000076407">
    <property type="component" value="Unassembled WGS sequence"/>
</dbReference>
<sequence>MCVCVYVKFSHVSECVYV</sequence>
<reference evidence="1" key="1">
    <citation type="submission" date="2020-05" db="UniProtKB">
        <authorList>
            <consortium name="EnsemblMetazoa"/>
        </authorList>
    </citation>
    <scope>IDENTIFICATION</scope>
    <source>
        <strain evidence="1">SANGQUA</strain>
    </source>
</reference>
<keyword evidence="2" id="KW-1185">Reference proteome</keyword>
<dbReference type="EnsemblMetazoa" id="AQUA015156-RA">
    <property type="protein sequence ID" value="AQUA015156-PA"/>
    <property type="gene ID" value="AQUA015156"/>
</dbReference>
<proteinExistence type="predicted"/>
<protein>
    <submittedName>
        <fullName evidence="1">Uncharacterized protein</fullName>
    </submittedName>
</protein>
<dbReference type="AlphaFoldDB" id="A0A182XTL9"/>
<evidence type="ECO:0000313" key="1">
    <source>
        <dbReference type="EnsemblMetazoa" id="AQUA015156-PA"/>
    </source>
</evidence>
<evidence type="ECO:0000313" key="2">
    <source>
        <dbReference type="Proteomes" id="UP000076407"/>
    </source>
</evidence>
<accession>A0A182XTL9</accession>